<proteinExistence type="predicted"/>
<dbReference type="Gene3D" id="3.40.50.1820">
    <property type="entry name" value="alpha/beta hydrolase"/>
    <property type="match status" value="1"/>
</dbReference>
<reference evidence="4 6" key="2">
    <citation type="submission" date="2018-03" db="EMBL/GenBank/DDBJ databases">
        <title>Diversity of bacteria associated with corn roots inoculated with woodland soils in Canada, and Description of Pseudomonas aylmerense sp. nov.</title>
        <authorList>
            <person name="Tambong J.T."/>
            <person name="Xu R."/>
            <person name="Tchagang C."/>
        </authorList>
    </citation>
    <scope>NUCLEOTIDE SEQUENCE [LARGE SCALE GENOMIC DNA]</scope>
    <source>
        <strain evidence="4 6">S1E44</strain>
    </source>
</reference>
<dbReference type="InterPro" id="IPR050300">
    <property type="entry name" value="GDXG_lipolytic_enzyme"/>
</dbReference>
<keyword evidence="1 4" id="KW-0378">Hydrolase</keyword>
<dbReference type="OrthoDB" id="9771666at2"/>
<dbReference type="InterPro" id="IPR029058">
    <property type="entry name" value="AB_hydrolase_fold"/>
</dbReference>
<keyword evidence="5" id="KW-1185">Reference proteome</keyword>
<evidence type="ECO:0000313" key="5">
    <source>
        <dbReference type="Proteomes" id="UP000095081"/>
    </source>
</evidence>
<organism evidence="4 6">
    <name type="scientific">Pseudomonas aylmerensis</name>
    <dbReference type="NCBI Taxonomy" id="1869229"/>
    <lineage>
        <taxon>Bacteria</taxon>
        <taxon>Pseudomonadati</taxon>
        <taxon>Pseudomonadota</taxon>
        <taxon>Gammaproteobacteria</taxon>
        <taxon>Pseudomonadales</taxon>
        <taxon>Pseudomonadaceae</taxon>
        <taxon>Pseudomonas</taxon>
    </lineage>
</organism>
<dbReference type="Proteomes" id="UP000240571">
    <property type="component" value="Unassembled WGS sequence"/>
</dbReference>
<dbReference type="EMBL" id="MAUE01000001">
    <property type="protein sequence ID" value="OCW30428.1"/>
    <property type="molecule type" value="Genomic_DNA"/>
</dbReference>
<evidence type="ECO:0000313" key="3">
    <source>
        <dbReference type="EMBL" id="OCW30428.1"/>
    </source>
</evidence>
<dbReference type="EMBL" id="PYWW01000049">
    <property type="protein sequence ID" value="PTC25847.1"/>
    <property type="molecule type" value="Genomic_DNA"/>
</dbReference>
<dbReference type="SUPFAM" id="SSF53474">
    <property type="entry name" value="alpha/beta-Hydrolases"/>
    <property type="match status" value="1"/>
</dbReference>
<gene>
    <name evidence="3" type="ORF">BBG20_00175</name>
    <name evidence="4" type="ORF">C9382_23090</name>
</gene>
<dbReference type="InterPro" id="IPR049492">
    <property type="entry name" value="BD-FAE-like_dom"/>
</dbReference>
<name>A0A2T4FQY1_9PSED</name>
<dbReference type="GO" id="GO:0016787">
    <property type="term" value="F:hydrolase activity"/>
    <property type="evidence" value="ECO:0007669"/>
    <property type="project" value="UniProtKB-KW"/>
</dbReference>
<dbReference type="AlphaFoldDB" id="A0A2T4FQY1"/>
<dbReference type="PANTHER" id="PTHR48081:SF13">
    <property type="entry name" value="ALPHA_BETA HYDROLASE"/>
    <property type="match status" value="1"/>
</dbReference>
<comment type="caution">
    <text evidence="4">The sequence shown here is derived from an EMBL/GenBank/DDBJ whole genome shotgun (WGS) entry which is preliminary data.</text>
</comment>
<dbReference type="PANTHER" id="PTHR48081">
    <property type="entry name" value="AB HYDROLASE SUPERFAMILY PROTEIN C4A8.06C"/>
    <property type="match status" value="1"/>
</dbReference>
<dbReference type="Proteomes" id="UP000095081">
    <property type="component" value="Unassembled WGS sequence"/>
</dbReference>
<evidence type="ECO:0000256" key="1">
    <source>
        <dbReference type="ARBA" id="ARBA00022801"/>
    </source>
</evidence>
<sequence length="303" mass="33394">MVYKDLFPVMETVLASGVTLLGGLQYHRVDGYRPLTLDLYSPLKKGQPHPRQLPLLIYIHGGGWRRGDSHRCGVFTDFPRLLGDIASRGYVVAAVNYRLSSEAKWPAQIDDVRTAVSFLLNQADAFGIDPQRVYAWGVSAGAQLAASLGNPTESVSSQDQHCPVTASVHGVAAWYGVFDFTTLGDQALQLGIDIPDDAPEWRLIGAEPGQDRTARFRSASPAFHPTSRTSPMLILAGKKDRKVPYLQSVQMKDALDRVGVPNLFYIYEEVGHSFICEDNPAETNRVNLLAINQTIDFFDALAF</sequence>
<protein>
    <submittedName>
        <fullName evidence="4">Alpha/beta hydrolase</fullName>
    </submittedName>
    <submittedName>
        <fullName evidence="3">Lipase</fullName>
    </submittedName>
</protein>
<evidence type="ECO:0000259" key="2">
    <source>
        <dbReference type="Pfam" id="PF20434"/>
    </source>
</evidence>
<reference evidence="3 5" key="1">
    <citation type="submission" date="2016-06" db="EMBL/GenBank/DDBJ databases">
        <title>Draft genome sequence of Pseudomonas sp. S1E40, a novel strain antagonistic activity to fungal plant pathogen.</title>
        <authorList>
            <person name="Tambong J.T."/>
            <person name="Tchagang C."/>
            <person name="Xu R."/>
        </authorList>
    </citation>
    <scope>NUCLEOTIDE SEQUENCE [LARGE SCALE GENOMIC DNA]</scope>
    <source>
        <strain evidence="3 5">S1E40</strain>
    </source>
</reference>
<feature type="domain" description="BD-FAE-like" evidence="2">
    <location>
        <begin position="37"/>
        <end position="255"/>
    </location>
</feature>
<dbReference type="RefSeq" id="WP_065899395.1">
    <property type="nucleotide sequence ID" value="NZ_MAUE01000001.1"/>
</dbReference>
<evidence type="ECO:0000313" key="6">
    <source>
        <dbReference type="Proteomes" id="UP000240571"/>
    </source>
</evidence>
<dbReference type="Pfam" id="PF20434">
    <property type="entry name" value="BD-FAE"/>
    <property type="match status" value="1"/>
</dbReference>
<accession>A0A2T4FQY1</accession>
<evidence type="ECO:0000313" key="4">
    <source>
        <dbReference type="EMBL" id="PTC25847.1"/>
    </source>
</evidence>